<protein>
    <submittedName>
        <fullName evidence="5">Transcriptional regulator, GntR fmaily</fullName>
    </submittedName>
</protein>
<dbReference type="Pfam" id="PF00392">
    <property type="entry name" value="GntR"/>
    <property type="match status" value="1"/>
</dbReference>
<keyword evidence="2" id="KW-0238">DNA-binding</keyword>
<dbReference type="InterPro" id="IPR036388">
    <property type="entry name" value="WH-like_DNA-bd_sf"/>
</dbReference>
<dbReference type="AlphaFoldDB" id="A0A0B3RZW7"/>
<proteinExistence type="predicted"/>
<dbReference type="EMBL" id="JSUQ01000040">
    <property type="protein sequence ID" value="KHQ49806.1"/>
    <property type="molecule type" value="Genomic_DNA"/>
</dbReference>
<sequence length="225" mass="24306">MTEMDFKVSKRNSTLRGQVEDKIRAAIREGHFVPGQRLVERELCELLDVSRTSVREALRHLEAEGLINVVPHKGPTVAVMDKQEAQQLYELRALLEGYAGEQFALTGSEELKTKLGAALSEFEQIAASGTSGELLEAKAGFYQLLLEGCGNVFVGQTLESLYNRIALLRMTSMSQPGRLAHSLEELRGIVAAIQSGDGVAAGNACRLHIQNAAKAALSGMPSQAA</sequence>
<evidence type="ECO:0000256" key="1">
    <source>
        <dbReference type="ARBA" id="ARBA00023015"/>
    </source>
</evidence>
<dbReference type="PROSITE" id="PS50949">
    <property type="entry name" value="HTH_GNTR"/>
    <property type="match status" value="1"/>
</dbReference>
<name>A0A0B3RZW7_9RHOB</name>
<dbReference type="OrthoDB" id="9815654at2"/>
<reference evidence="5 6" key="1">
    <citation type="submission" date="2014-10" db="EMBL/GenBank/DDBJ databases">
        <title>Genome sequence of Ponticoccus sp. strain UMTAT08 isolated from clonal culture of toxic dinoflagellate Alexandrium tamiyavanichii.</title>
        <authorList>
            <person name="Gan H.Y."/>
            <person name="Muhd D.-D."/>
            <person name="Mohd Noor M.E."/>
            <person name="Yeong Y.S."/>
            <person name="Usup G."/>
        </authorList>
    </citation>
    <scope>NUCLEOTIDE SEQUENCE [LARGE SCALE GENOMIC DNA]</scope>
    <source>
        <strain evidence="5 6">UMTAT08</strain>
    </source>
</reference>
<organism evidence="5 6">
    <name type="scientific">Mameliella alba</name>
    <dbReference type="NCBI Taxonomy" id="561184"/>
    <lineage>
        <taxon>Bacteria</taxon>
        <taxon>Pseudomonadati</taxon>
        <taxon>Pseudomonadota</taxon>
        <taxon>Alphaproteobacteria</taxon>
        <taxon>Rhodobacterales</taxon>
        <taxon>Roseobacteraceae</taxon>
        <taxon>Mameliella</taxon>
    </lineage>
</organism>
<evidence type="ECO:0000313" key="5">
    <source>
        <dbReference type="EMBL" id="KHQ49806.1"/>
    </source>
</evidence>
<feature type="domain" description="HTH gntR-type" evidence="4">
    <location>
        <begin position="13"/>
        <end position="80"/>
    </location>
</feature>
<dbReference type="PRINTS" id="PR00035">
    <property type="entry name" value="HTHGNTR"/>
</dbReference>
<dbReference type="InterPro" id="IPR008920">
    <property type="entry name" value="TF_FadR/GntR_C"/>
</dbReference>
<keyword evidence="3" id="KW-0804">Transcription</keyword>
<dbReference type="InterPro" id="IPR036390">
    <property type="entry name" value="WH_DNA-bd_sf"/>
</dbReference>
<dbReference type="SUPFAM" id="SSF48008">
    <property type="entry name" value="GntR ligand-binding domain-like"/>
    <property type="match status" value="1"/>
</dbReference>
<keyword evidence="6" id="KW-1185">Reference proteome</keyword>
<dbReference type="Pfam" id="PF07729">
    <property type="entry name" value="FCD"/>
    <property type="match status" value="1"/>
</dbReference>
<dbReference type="InterPro" id="IPR011711">
    <property type="entry name" value="GntR_C"/>
</dbReference>
<dbReference type="Proteomes" id="UP000030960">
    <property type="component" value="Unassembled WGS sequence"/>
</dbReference>
<dbReference type="CDD" id="cd07377">
    <property type="entry name" value="WHTH_GntR"/>
    <property type="match status" value="1"/>
</dbReference>
<evidence type="ECO:0000256" key="2">
    <source>
        <dbReference type="ARBA" id="ARBA00023125"/>
    </source>
</evidence>
<dbReference type="Gene3D" id="1.20.120.530">
    <property type="entry name" value="GntR ligand-binding domain-like"/>
    <property type="match status" value="1"/>
</dbReference>
<dbReference type="SMART" id="SM00345">
    <property type="entry name" value="HTH_GNTR"/>
    <property type="match status" value="1"/>
</dbReference>
<evidence type="ECO:0000256" key="3">
    <source>
        <dbReference type="ARBA" id="ARBA00023163"/>
    </source>
</evidence>
<evidence type="ECO:0000313" key="6">
    <source>
        <dbReference type="Proteomes" id="UP000030960"/>
    </source>
</evidence>
<dbReference type="GO" id="GO:0003700">
    <property type="term" value="F:DNA-binding transcription factor activity"/>
    <property type="evidence" value="ECO:0007669"/>
    <property type="project" value="InterPro"/>
</dbReference>
<gene>
    <name evidence="5" type="ORF">OA50_05632</name>
</gene>
<dbReference type="SMART" id="SM00895">
    <property type="entry name" value="FCD"/>
    <property type="match status" value="1"/>
</dbReference>
<comment type="caution">
    <text evidence="5">The sequence shown here is derived from an EMBL/GenBank/DDBJ whole genome shotgun (WGS) entry which is preliminary data.</text>
</comment>
<accession>A0A0B3RZW7</accession>
<dbReference type="Gene3D" id="1.10.10.10">
    <property type="entry name" value="Winged helix-like DNA-binding domain superfamily/Winged helix DNA-binding domain"/>
    <property type="match status" value="1"/>
</dbReference>
<dbReference type="RefSeq" id="WP_043147074.1">
    <property type="nucleotide sequence ID" value="NZ_JAHVJH010000031.1"/>
</dbReference>
<dbReference type="PANTHER" id="PTHR43537">
    <property type="entry name" value="TRANSCRIPTIONAL REGULATOR, GNTR FAMILY"/>
    <property type="match status" value="1"/>
</dbReference>
<evidence type="ECO:0000259" key="4">
    <source>
        <dbReference type="PROSITE" id="PS50949"/>
    </source>
</evidence>
<keyword evidence="1" id="KW-0805">Transcription regulation</keyword>
<dbReference type="InterPro" id="IPR000524">
    <property type="entry name" value="Tscrpt_reg_HTH_GntR"/>
</dbReference>
<dbReference type="SUPFAM" id="SSF46785">
    <property type="entry name" value="Winged helix' DNA-binding domain"/>
    <property type="match status" value="1"/>
</dbReference>
<dbReference type="PANTHER" id="PTHR43537:SF24">
    <property type="entry name" value="GLUCONATE OPERON TRANSCRIPTIONAL REPRESSOR"/>
    <property type="match status" value="1"/>
</dbReference>
<dbReference type="GO" id="GO:0003677">
    <property type="term" value="F:DNA binding"/>
    <property type="evidence" value="ECO:0007669"/>
    <property type="project" value="UniProtKB-KW"/>
</dbReference>